<dbReference type="Gene3D" id="1.10.260.40">
    <property type="entry name" value="lambda repressor-like DNA-binding domains"/>
    <property type="match status" value="1"/>
</dbReference>
<dbReference type="Proteomes" id="UP001596200">
    <property type="component" value="Unassembled WGS sequence"/>
</dbReference>
<gene>
    <name evidence="3" type="ORF">ACFP1B_13825</name>
</gene>
<evidence type="ECO:0000313" key="3">
    <source>
        <dbReference type="EMBL" id="MFC5914503.1"/>
    </source>
</evidence>
<evidence type="ECO:0000256" key="1">
    <source>
        <dbReference type="SAM" id="MobiDB-lite"/>
    </source>
</evidence>
<feature type="region of interest" description="Disordered" evidence="1">
    <location>
        <begin position="1"/>
        <end position="22"/>
    </location>
</feature>
<feature type="domain" description="HTH cro/C1-type" evidence="2">
    <location>
        <begin position="42"/>
        <end position="98"/>
    </location>
</feature>
<protein>
    <submittedName>
        <fullName evidence="3">Helix-turn-helix domain-containing protein</fullName>
    </submittedName>
</protein>
<proteinExistence type="predicted"/>
<keyword evidence="4" id="KW-1185">Reference proteome</keyword>
<dbReference type="EMBL" id="JBHSPU010000013">
    <property type="protein sequence ID" value="MFC5914503.1"/>
    <property type="molecule type" value="Genomic_DNA"/>
</dbReference>
<dbReference type="Pfam" id="PF13560">
    <property type="entry name" value="HTH_31"/>
    <property type="match status" value="1"/>
</dbReference>
<name>A0ABW1GK28_9ACTN</name>
<dbReference type="PROSITE" id="PS50943">
    <property type="entry name" value="HTH_CROC1"/>
    <property type="match status" value="1"/>
</dbReference>
<dbReference type="SUPFAM" id="SSF47413">
    <property type="entry name" value="lambda repressor-like DNA-binding domains"/>
    <property type="match status" value="1"/>
</dbReference>
<dbReference type="InterPro" id="IPR001387">
    <property type="entry name" value="Cro/C1-type_HTH"/>
</dbReference>
<comment type="caution">
    <text evidence="3">The sequence shown here is derived from an EMBL/GenBank/DDBJ whole genome shotgun (WGS) entry which is preliminary data.</text>
</comment>
<dbReference type="SMART" id="SM00530">
    <property type="entry name" value="HTH_XRE"/>
    <property type="match status" value="1"/>
</dbReference>
<sequence length="114" mass="12214">MPRSPRHTAPAEHVTHGQWPDVTLAPDAPLTAHYGVALARRLAAVMKDRSLSDRAVARLSGMSHNTIGRIARGEVLPDLGTVARLEVALQTSLWPSALWHTFTPDASGGTPPQP</sequence>
<dbReference type="RefSeq" id="WP_344514734.1">
    <property type="nucleotide sequence ID" value="NZ_BAAATU010000031.1"/>
</dbReference>
<organism evidence="3 4">
    <name type="scientific">Streptomyces pulveraceus</name>
    <dbReference type="NCBI Taxonomy" id="68258"/>
    <lineage>
        <taxon>Bacteria</taxon>
        <taxon>Bacillati</taxon>
        <taxon>Actinomycetota</taxon>
        <taxon>Actinomycetes</taxon>
        <taxon>Kitasatosporales</taxon>
        <taxon>Streptomycetaceae</taxon>
        <taxon>Streptomyces</taxon>
    </lineage>
</organism>
<evidence type="ECO:0000313" key="4">
    <source>
        <dbReference type="Proteomes" id="UP001596200"/>
    </source>
</evidence>
<dbReference type="InterPro" id="IPR010982">
    <property type="entry name" value="Lambda_DNA-bd_dom_sf"/>
</dbReference>
<evidence type="ECO:0000259" key="2">
    <source>
        <dbReference type="PROSITE" id="PS50943"/>
    </source>
</evidence>
<dbReference type="CDD" id="cd00093">
    <property type="entry name" value="HTH_XRE"/>
    <property type="match status" value="1"/>
</dbReference>
<accession>A0ABW1GK28</accession>
<reference evidence="4" key="1">
    <citation type="journal article" date="2019" name="Int. J. Syst. Evol. Microbiol.">
        <title>The Global Catalogue of Microorganisms (GCM) 10K type strain sequencing project: providing services to taxonomists for standard genome sequencing and annotation.</title>
        <authorList>
            <consortium name="The Broad Institute Genomics Platform"/>
            <consortium name="The Broad Institute Genome Sequencing Center for Infectious Disease"/>
            <person name="Wu L."/>
            <person name="Ma J."/>
        </authorList>
    </citation>
    <scope>NUCLEOTIDE SEQUENCE [LARGE SCALE GENOMIC DNA]</scope>
    <source>
        <strain evidence="4">JCM 4147</strain>
    </source>
</reference>